<organism evidence="1 2">
    <name type="scientific">Citricoccus alkalitolerans</name>
    <dbReference type="NCBI Taxonomy" id="246603"/>
    <lineage>
        <taxon>Bacteria</taxon>
        <taxon>Bacillati</taxon>
        <taxon>Actinomycetota</taxon>
        <taxon>Actinomycetes</taxon>
        <taxon>Micrococcales</taxon>
        <taxon>Micrococcaceae</taxon>
        <taxon>Citricoccus</taxon>
    </lineage>
</organism>
<dbReference type="EMBL" id="JBHSEN010000001">
    <property type="protein sequence ID" value="MFC4429164.1"/>
    <property type="molecule type" value="Genomic_DNA"/>
</dbReference>
<evidence type="ECO:0000313" key="1">
    <source>
        <dbReference type="EMBL" id="MFC4429164.1"/>
    </source>
</evidence>
<accession>A0ABV8XW90</accession>
<name>A0ABV8XW90_9MICC</name>
<reference evidence="2" key="1">
    <citation type="journal article" date="2019" name="Int. J. Syst. Evol. Microbiol.">
        <title>The Global Catalogue of Microorganisms (GCM) 10K type strain sequencing project: providing services to taxonomists for standard genome sequencing and annotation.</title>
        <authorList>
            <consortium name="The Broad Institute Genomics Platform"/>
            <consortium name="The Broad Institute Genome Sequencing Center for Infectious Disease"/>
            <person name="Wu L."/>
            <person name="Ma J."/>
        </authorList>
    </citation>
    <scope>NUCLEOTIDE SEQUENCE [LARGE SCALE GENOMIC DNA]</scope>
    <source>
        <strain evidence="2">CGMCC 1.12125</strain>
    </source>
</reference>
<keyword evidence="2" id="KW-1185">Reference proteome</keyword>
<dbReference type="RefSeq" id="WP_344228847.1">
    <property type="nucleotide sequence ID" value="NZ_BAAALH010000002.1"/>
</dbReference>
<proteinExistence type="predicted"/>
<sequence length="41" mass="4522">MTHAPAPRTDEDVRPCLQSLGLPGLVDLHVHFMPDAVEEKV</sequence>
<gene>
    <name evidence="1" type="ORF">ACFO0K_05665</name>
</gene>
<evidence type="ECO:0008006" key="3">
    <source>
        <dbReference type="Google" id="ProtNLM"/>
    </source>
</evidence>
<protein>
    <recommendedName>
        <fullName evidence="3">Amidohydrolase</fullName>
    </recommendedName>
</protein>
<dbReference type="Proteomes" id="UP001595965">
    <property type="component" value="Unassembled WGS sequence"/>
</dbReference>
<evidence type="ECO:0000313" key="2">
    <source>
        <dbReference type="Proteomes" id="UP001595965"/>
    </source>
</evidence>
<comment type="caution">
    <text evidence="1">The sequence shown here is derived from an EMBL/GenBank/DDBJ whole genome shotgun (WGS) entry which is preliminary data.</text>
</comment>